<comment type="caution">
    <text evidence="1">The sequence shown here is derived from an EMBL/GenBank/DDBJ whole genome shotgun (WGS) entry which is preliminary data.</text>
</comment>
<proteinExistence type="predicted"/>
<protein>
    <submittedName>
        <fullName evidence="1">Uncharacterized protein</fullName>
    </submittedName>
</protein>
<evidence type="ECO:0000313" key="2">
    <source>
        <dbReference type="Proteomes" id="UP000175707"/>
    </source>
</evidence>
<accession>A0A1E7YT14</accession>
<reference evidence="1 2" key="1">
    <citation type="submission" date="2016-06" db="EMBL/GenBank/DDBJ databases">
        <title>Gene turnover analysis identifies the evolutionary adaptation of the extremophile Acidithiobacillus caldus.</title>
        <authorList>
            <person name="Zhang X."/>
        </authorList>
    </citation>
    <scope>NUCLEOTIDE SEQUENCE [LARGE SCALE GENOMIC DNA]</scope>
    <source>
        <strain evidence="1 2">S1</strain>
    </source>
</reference>
<dbReference type="RefSeq" id="WP_014002639.1">
    <property type="nucleotide sequence ID" value="NZ_CP026328.2"/>
</dbReference>
<dbReference type="GeneID" id="92931119"/>
<gene>
    <name evidence="1" type="ORF">BAE30_12855</name>
</gene>
<evidence type="ECO:0000313" key="1">
    <source>
        <dbReference type="EMBL" id="OFC51053.1"/>
    </source>
</evidence>
<dbReference type="PATRIC" id="fig|33059.14.peg.2458"/>
<dbReference type="Proteomes" id="UP000175707">
    <property type="component" value="Unassembled WGS sequence"/>
</dbReference>
<dbReference type="EMBL" id="LZYH01000837">
    <property type="protein sequence ID" value="OFC51053.1"/>
    <property type="molecule type" value="Genomic_DNA"/>
</dbReference>
<organism evidence="1 2">
    <name type="scientific">Acidithiobacillus caldus</name>
    <dbReference type="NCBI Taxonomy" id="33059"/>
    <lineage>
        <taxon>Bacteria</taxon>
        <taxon>Pseudomonadati</taxon>
        <taxon>Pseudomonadota</taxon>
        <taxon>Acidithiobacillia</taxon>
        <taxon>Acidithiobacillales</taxon>
        <taxon>Acidithiobacillaceae</taxon>
        <taxon>Acidithiobacillus</taxon>
    </lineage>
</organism>
<name>A0A1E7YT14_9PROT</name>
<dbReference type="AlphaFoldDB" id="A0A1E7YT14"/>
<sequence>MRIFWSIPFPEEMPEETRQRIVSKTEAGWRRMLSAFPDAEIVLAVGSEWDPQDPVFEGLPGNRAEQAKWRKRLLQAAQEVAQAFSVPSAGATPEATDLE</sequence>